<comment type="caution">
    <text evidence="3">The sequence shown here is derived from an EMBL/GenBank/DDBJ whole genome shotgun (WGS) entry which is preliminary data.</text>
</comment>
<dbReference type="InterPro" id="IPR008258">
    <property type="entry name" value="Transglycosylase_SLT_dom_1"/>
</dbReference>
<evidence type="ECO:0000256" key="1">
    <source>
        <dbReference type="SAM" id="MobiDB-lite"/>
    </source>
</evidence>
<dbReference type="CDD" id="cd00254">
    <property type="entry name" value="LT-like"/>
    <property type="match status" value="1"/>
</dbReference>
<dbReference type="InterPro" id="IPR023346">
    <property type="entry name" value="Lysozyme-like_dom_sf"/>
</dbReference>
<dbReference type="Proteomes" id="UP000252355">
    <property type="component" value="Unassembled WGS sequence"/>
</dbReference>
<proteinExistence type="predicted"/>
<feature type="domain" description="Transglycosylase SLT" evidence="2">
    <location>
        <begin position="120"/>
        <end position="209"/>
    </location>
</feature>
<reference evidence="3 4" key="1">
    <citation type="submission" date="2018-05" db="EMBL/GenBank/DDBJ databases">
        <title>A metagenomic window into the 2 km-deep terrestrial subsurface aquifer revealed taxonomically and functionally diverse microbial community comprising novel uncultured bacterial lineages.</title>
        <authorList>
            <person name="Kadnikov V.V."/>
            <person name="Mardanov A.V."/>
            <person name="Beletsky A.V."/>
            <person name="Banks D."/>
            <person name="Pimenov N.V."/>
            <person name="Frank Y.A."/>
            <person name="Karnachuk O.V."/>
            <person name="Ravin N.V."/>
        </authorList>
    </citation>
    <scope>NUCLEOTIDE SEQUENCE [LARGE SCALE GENOMIC DNA]</scope>
    <source>
        <strain evidence="3">BY5</strain>
    </source>
</reference>
<evidence type="ECO:0000313" key="4">
    <source>
        <dbReference type="Proteomes" id="UP000252355"/>
    </source>
</evidence>
<organism evidence="3 4">
    <name type="scientific">Candidatus Ozemobacter sibiricus</name>
    <dbReference type="NCBI Taxonomy" id="2268124"/>
    <lineage>
        <taxon>Bacteria</taxon>
        <taxon>Candidatus Ozemobacteria</taxon>
        <taxon>Candidatus Ozemobacterales</taxon>
        <taxon>Candidatus Ozemobacteraceae</taxon>
        <taxon>Candidatus Ozemobacter</taxon>
    </lineage>
</organism>
<gene>
    <name evidence="3" type="ORF">OZSIB_3495</name>
</gene>
<feature type="region of interest" description="Disordered" evidence="1">
    <location>
        <begin position="26"/>
        <end position="85"/>
    </location>
</feature>
<feature type="compositionally biased region" description="Acidic residues" evidence="1">
    <location>
        <begin position="54"/>
        <end position="63"/>
    </location>
</feature>
<accession>A0A367ZQC1</accession>
<sequence length="279" mass="30244">MRIILVGILTVVALVLLNPGEVAGGSPFIDDQLTPGQRGTRQDGELFEPVPPDEPPDQDEGESDATKPPANDPPPSPGKKGVTAGSKDFPEWFDKALSKAADWNFPVIRNKYGELITVTDFFKAIIWIESNGVHKLSNGVLLRSCVGAMGFAQLMPATARSLGVNPQDPADNLKGGILLLNQIFQVPAVKEATGEEKLIKAVVAYNAGMYSKLLKKPWDQLKMGKAREPIGYGLKLKMCLGLQLTDTEKQLVSKMFGVRLANVDAFAAREFYATSHGLR</sequence>
<dbReference type="AlphaFoldDB" id="A0A367ZQC1"/>
<protein>
    <recommendedName>
        <fullName evidence="2">Transglycosylase SLT domain-containing protein</fullName>
    </recommendedName>
</protein>
<dbReference type="SUPFAM" id="SSF53955">
    <property type="entry name" value="Lysozyme-like"/>
    <property type="match status" value="1"/>
</dbReference>
<dbReference type="EMBL" id="QOQW01000007">
    <property type="protein sequence ID" value="RCK80313.1"/>
    <property type="molecule type" value="Genomic_DNA"/>
</dbReference>
<name>A0A367ZQC1_9BACT</name>
<evidence type="ECO:0000313" key="3">
    <source>
        <dbReference type="EMBL" id="RCK80313.1"/>
    </source>
</evidence>
<dbReference type="Pfam" id="PF01464">
    <property type="entry name" value="SLT"/>
    <property type="match status" value="1"/>
</dbReference>
<dbReference type="Gene3D" id="1.10.530.10">
    <property type="match status" value="1"/>
</dbReference>
<evidence type="ECO:0000259" key="2">
    <source>
        <dbReference type="Pfam" id="PF01464"/>
    </source>
</evidence>